<dbReference type="SUPFAM" id="SSF51735">
    <property type="entry name" value="NAD(P)-binding Rossmann-fold domains"/>
    <property type="match status" value="1"/>
</dbReference>
<reference evidence="4" key="2">
    <citation type="submission" date="2014-06" db="EMBL/GenBank/DDBJ databases">
        <title>The complete genome of Blastobotrys (Arxula) adeninivorans LS3 - a yeast of biotechnological interest.</title>
        <authorList>
            <person name="Kunze G."/>
            <person name="Gaillardin C."/>
            <person name="Czernicka M."/>
            <person name="Durrens P."/>
            <person name="Martin T."/>
            <person name="Boer E."/>
            <person name="Gabaldon T."/>
            <person name="Cruz J."/>
            <person name="Talla E."/>
            <person name="Marck C."/>
            <person name="Goffeau A."/>
            <person name="Barbe V."/>
            <person name="Baret P."/>
            <person name="Baronian K."/>
            <person name="Beier S."/>
            <person name="Bleykasten C."/>
            <person name="Bode R."/>
            <person name="Casaregola S."/>
            <person name="Despons L."/>
            <person name="Fairhead C."/>
            <person name="Giersberg M."/>
            <person name="Gierski P."/>
            <person name="Hahnel U."/>
            <person name="Hartmann A."/>
            <person name="Jankowska D."/>
            <person name="Jubin C."/>
            <person name="Jung P."/>
            <person name="Lafontaine I."/>
            <person name="Leh-Louis V."/>
            <person name="Lemaire M."/>
            <person name="Marcet-Houben M."/>
            <person name="Mascher M."/>
            <person name="Morel G."/>
            <person name="Richard G.-F."/>
            <person name="Riechen J."/>
            <person name="Sacerdot C."/>
            <person name="Sarkar A."/>
            <person name="Savel G."/>
            <person name="Schacherer J."/>
            <person name="Sherman D."/>
            <person name="Straub M.-L."/>
            <person name="Stein N."/>
            <person name="Thierry A."/>
            <person name="Trautwein-Schult A."/>
            <person name="Westhof E."/>
            <person name="Worch S."/>
            <person name="Dujon B."/>
            <person name="Souciet J.-L."/>
            <person name="Wincker P."/>
            <person name="Scholz U."/>
            <person name="Neuveglise N."/>
        </authorList>
    </citation>
    <scope>NUCLEOTIDE SEQUENCE</scope>
    <source>
        <strain evidence="4">LS3</strain>
    </source>
</reference>
<keyword evidence="1" id="KW-1133">Transmembrane helix</keyword>
<dbReference type="Pfam" id="PF01370">
    <property type="entry name" value="Epimerase"/>
    <property type="match status" value="1"/>
</dbReference>
<evidence type="ECO:0000256" key="1">
    <source>
        <dbReference type="SAM" id="Phobius"/>
    </source>
</evidence>
<feature type="domain" description="NAD-dependent epimerase/dehydratase" evidence="3">
    <location>
        <begin position="60"/>
        <end position="175"/>
    </location>
</feature>
<dbReference type="EMBL" id="HG937694">
    <property type="protein sequence ID" value="CDP37957.1"/>
    <property type="molecule type" value="Genomic_DNA"/>
</dbReference>
<keyword evidence="1" id="KW-0812">Transmembrane</keyword>
<accession>A0A060TGH0</accession>
<reference evidence="4" key="1">
    <citation type="submission" date="2014-02" db="EMBL/GenBank/DDBJ databases">
        <authorList>
            <person name="Genoscope - CEA"/>
        </authorList>
    </citation>
    <scope>NUCLEOTIDE SEQUENCE</scope>
    <source>
        <strain evidence="4">LS3</strain>
    </source>
</reference>
<feature type="transmembrane region" description="Helical" evidence="1">
    <location>
        <begin position="330"/>
        <end position="351"/>
    </location>
</feature>
<evidence type="ECO:0000259" key="3">
    <source>
        <dbReference type="Pfam" id="PF01370"/>
    </source>
</evidence>
<evidence type="ECO:0000313" key="4">
    <source>
        <dbReference type="EMBL" id="CDP37957.1"/>
    </source>
</evidence>
<protein>
    <submittedName>
        <fullName evidence="4">ARAD1D23584p</fullName>
    </submittedName>
</protein>
<feature type="transmembrane region" description="Helical" evidence="1">
    <location>
        <begin position="57"/>
        <end position="77"/>
    </location>
</feature>
<sequence>MTPTTAGLALLVIVAAWLLSLDHYLTTYAKPYASVSHDKVDHDKRIQVPVQKSNGEGLFIVAGGCGFTGSWIVRYLIMRGERNVVVWDRKQKLPNDIRGSTTLDSIDLTSRDHVSQALKRVHQKVTQASKVVVFNCAARIEQHRSSYFGDNIAIATNLRDVLTDSKIKDKTVMVHIGDSISTTKPVNWLNYWNRSNWVQNSSPDLDDHNLHSRHVNTYAYTMHAAESILLNSDIVCASLRPHGFISGHLGDSFLTPALHHDGGLMHSPNVPVFLINVEDVAIGALCLEDKLANKDACPSVNHRAFSLAPLDHISFEGMYNRIRALRDFRVIRIQPVVVLVISYIIGLYRLFIREVYLSTREQCLLSGIAQTLTPQRFSVLQTVKLPLNENTKRTSQLIGYNCQWTAAQTVDAVVLEHEKLREEMKQKETAES</sequence>
<feature type="chain" id="PRO_5005405873" evidence="2">
    <location>
        <begin position="30"/>
        <end position="432"/>
    </location>
</feature>
<keyword evidence="1" id="KW-0472">Membrane</keyword>
<dbReference type="Gene3D" id="3.40.50.720">
    <property type="entry name" value="NAD(P)-binding Rossmann-like Domain"/>
    <property type="match status" value="1"/>
</dbReference>
<dbReference type="InterPro" id="IPR036291">
    <property type="entry name" value="NAD(P)-bd_dom_sf"/>
</dbReference>
<proteinExistence type="predicted"/>
<organism evidence="4">
    <name type="scientific">Blastobotrys adeninivorans</name>
    <name type="common">Yeast</name>
    <name type="synonym">Arxula adeninivorans</name>
    <dbReference type="NCBI Taxonomy" id="409370"/>
    <lineage>
        <taxon>Eukaryota</taxon>
        <taxon>Fungi</taxon>
        <taxon>Dikarya</taxon>
        <taxon>Ascomycota</taxon>
        <taxon>Saccharomycotina</taxon>
        <taxon>Dipodascomycetes</taxon>
        <taxon>Dipodascales</taxon>
        <taxon>Trichomonascaceae</taxon>
        <taxon>Blastobotrys</taxon>
    </lineage>
</organism>
<dbReference type="AlphaFoldDB" id="A0A060TGH0"/>
<gene>
    <name evidence="4" type="ORF">GNLVRS02_ARAD1D23584g</name>
</gene>
<evidence type="ECO:0000256" key="2">
    <source>
        <dbReference type="SAM" id="SignalP"/>
    </source>
</evidence>
<name>A0A060TGH0_BLAAD</name>
<feature type="signal peptide" evidence="2">
    <location>
        <begin position="1"/>
        <end position="29"/>
    </location>
</feature>
<keyword evidence="2" id="KW-0732">Signal</keyword>
<dbReference type="InterPro" id="IPR001509">
    <property type="entry name" value="Epimerase_deHydtase"/>
</dbReference>